<dbReference type="OrthoDB" id="4356562at2759"/>
<dbReference type="AlphaFoldDB" id="A0A9Q3P2H8"/>
<sequence length="133" mass="14981">MKNDSPLLVLLMAISTVKDNILDPTPFQLVMGSLAYLVRSSWPDLAFSVSYLAQHWAILDHVMSYLFKTKTHQLILLPEKVSLNLWSHTGWGGYLKRSQFGFILKLGDVPIIWSSKQQGVVAISTCPVEYMAL</sequence>
<evidence type="ECO:0000313" key="1">
    <source>
        <dbReference type="EMBL" id="MBW0547357.1"/>
    </source>
</evidence>
<protein>
    <recommendedName>
        <fullName evidence="3">Reverse transcriptase Ty1/copia-type domain-containing protein</fullName>
    </recommendedName>
</protein>
<reference evidence="1" key="1">
    <citation type="submission" date="2021-03" db="EMBL/GenBank/DDBJ databases">
        <title>Draft genome sequence of rust myrtle Austropuccinia psidii MF-1, a brazilian biotype.</title>
        <authorList>
            <person name="Quecine M.C."/>
            <person name="Pachon D.M.R."/>
            <person name="Bonatelli M.L."/>
            <person name="Correr F.H."/>
            <person name="Franceschini L.M."/>
            <person name="Leite T.F."/>
            <person name="Margarido G.R.A."/>
            <person name="Almeida C.A."/>
            <person name="Ferrarezi J.A."/>
            <person name="Labate C.A."/>
        </authorList>
    </citation>
    <scope>NUCLEOTIDE SEQUENCE</scope>
    <source>
        <strain evidence="1">MF-1</strain>
    </source>
</reference>
<dbReference type="Proteomes" id="UP000765509">
    <property type="component" value="Unassembled WGS sequence"/>
</dbReference>
<dbReference type="PANTHER" id="PTHR11439">
    <property type="entry name" value="GAG-POL-RELATED RETROTRANSPOSON"/>
    <property type="match status" value="1"/>
</dbReference>
<organism evidence="1 2">
    <name type="scientific">Austropuccinia psidii MF-1</name>
    <dbReference type="NCBI Taxonomy" id="1389203"/>
    <lineage>
        <taxon>Eukaryota</taxon>
        <taxon>Fungi</taxon>
        <taxon>Dikarya</taxon>
        <taxon>Basidiomycota</taxon>
        <taxon>Pucciniomycotina</taxon>
        <taxon>Pucciniomycetes</taxon>
        <taxon>Pucciniales</taxon>
        <taxon>Sphaerophragmiaceae</taxon>
        <taxon>Austropuccinia</taxon>
    </lineage>
</organism>
<accession>A0A9Q3P2H8</accession>
<keyword evidence="2" id="KW-1185">Reference proteome</keyword>
<dbReference type="EMBL" id="AVOT02052438">
    <property type="protein sequence ID" value="MBW0547357.1"/>
    <property type="molecule type" value="Genomic_DNA"/>
</dbReference>
<evidence type="ECO:0000313" key="2">
    <source>
        <dbReference type="Proteomes" id="UP000765509"/>
    </source>
</evidence>
<name>A0A9Q3P2H8_9BASI</name>
<comment type="caution">
    <text evidence="1">The sequence shown here is derived from an EMBL/GenBank/DDBJ whole genome shotgun (WGS) entry which is preliminary data.</text>
</comment>
<dbReference type="PANTHER" id="PTHR11439:SF483">
    <property type="entry name" value="PEPTIDE SYNTHASE GLIP-LIKE, PUTATIVE (AFU_ORTHOLOGUE AFUA_3G12920)-RELATED"/>
    <property type="match status" value="1"/>
</dbReference>
<proteinExistence type="predicted"/>
<gene>
    <name evidence="1" type="ORF">O181_087072</name>
</gene>
<evidence type="ECO:0008006" key="3">
    <source>
        <dbReference type="Google" id="ProtNLM"/>
    </source>
</evidence>